<comment type="caution">
    <text evidence="2">The sequence shown here is derived from an EMBL/GenBank/DDBJ whole genome shotgun (WGS) entry which is preliminary data.</text>
</comment>
<dbReference type="AlphaFoldDB" id="A0A8S1TPD0"/>
<keyword evidence="3" id="KW-1185">Reference proteome</keyword>
<proteinExistence type="predicted"/>
<dbReference type="Proteomes" id="UP000683925">
    <property type="component" value="Unassembled WGS sequence"/>
</dbReference>
<reference evidence="2" key="1">
    <citation type="submission" date="2021-01" db="EMBL/GenBank/DDBJ databases">
        <authorList>
            <consortium name="Genoscope - CEA"/>
            <person name="William W."/>
        </authorList>
    </citation>
    <scope>NUCLEOTIDE SEQUENCE</scope>
</reference>
<feature type="compositionally biased region" description="Low complexity" evidence="1">
    <location>
        <begin position="334"/>
        <end position="346"/>
    </location>
</feature>
<evidence type="ECO:0000313" key="3">
    <source>
        <dbReference type="Proteomes" id="UP000683925"/>
    </source>
</evidence>
<feature type="compositionally biased region" description="Basic and acidic residues" evidence="1">
    <location>
        <begin position="256"/>
        <end position="321"/>
    </location>
</feature>
<feature type="region of interest" description="Disordered" evidence="1">
    <location>
        <begin position="215"/>
        <end position="380"/>
    </location>
</feature>
<feature type="compositionally biased region" description="Polar residues" evidence="1">
    <location>
        <begin position="356"/>
        <end position="367"/>
    </location>
</feature>
<gene>
    <name evidence="2" type="ORF">POCTA_138.1.T0270075</name>
</gene>
<feature type="compositionally biased region" description="Basic and acidic residues" evidence="1">
    <location>
        <begin position="215"/>
        <end position="238"/>
    </location>
</feature>
<protein>
    <submittedName>
        <fullName evidence="2">Uncharacterized protein</fullName>
    </submittedName>
</protein>
<organism evidence="2 3">
    <name type="scientific">Paramecium octaurelia</name>
    <dbReference type="NCBI Taxonomy" id="43137"/>
    <lineage>
        <taxon>Eukaryota</taxon>
        <taxon>Sar</taxon>
        <taxon>Alveolata</taxon>
        <taxon>Ciliophora</taxon>
        <taxon>Intramacronucleata</taxon>
        <taxon>Oligohymenophorea</taxon>
        <taxon>Peniculida</taxon>
        <taxon>Parameciidae</taxon>
        <taxon>Paramecium</taxon>
    </lineage>
</organism>
<accession>A0A8S1TPD0</accession>
<name>A0A8S1TPD0_PAROT</name>
<dbReference type="OrthoDB" id="304040at2759"/>
<dbReference type="EMBL" id="CAJJDP010000027">
    <property type="protein sequence ID" value="CAD8152859.1"/>
    <property type="molecule type" value="Genomic_DNA"/>
</dbReference>
<evidence type="ECO:0000256" key="1">
    <source>
        <dbReference type="SAM" id="MobiDB-lite"/>
    </source>
</evidence>
<sequence>MIATEILSDKPEDQYQRLEKAMIELFKYDNLLNNEYLVRKFETDIMKPEWYLLQYVVVQRENSIKSQYVQNELNTRKKYHLILTDILNKYNKQLWNFDHQMLIIRPYFPTERKRIQIKIPAIQVSIIKDTLQKSGFVKEELVYEEEIYQADKTYVKLILTSQTEGYAVEIFDFLMSKKVELQIDSVIMQNVDYLDEFHKQINSKKCQMMTKKIEQQEYDPQEYKRNDQHEEQEKDHHYQKSRARGNRGRGNYGYYRNDKDDDRHEEKYQNKDKGDRQDRGDRQDKQDRQDRGDRQDKNERHDRNDRGGRTHDRRGGQRDRGNNQYVQKSDVHHQQQQQTQQQQHYQLIPKAVLQKTPKQNIKPNTLNAHDFPALDSEQKS</sequence>
<evidence type="ECO:0000313" key="2">
    <source>
        <dbReference type="EMBL" id="CAD8152859.1"/>
    </source>
</evidence>
<dbReference type="OMA" id="ERHDRND"/>